<feature type="transmembrane region" description="Helical" evidence="1">
    <location>
        <begin position="44"/>
        <end position="65"/>
    </location>
</feature>
<geneLocation type="plasmid" evidence="2">
    <name>pPCZ2</name>
</geneLocation>
<keyword evidence="2" id="KW-0614">Plasmid</keyword>
<name>Q1PHH5_9BACL</name>
<dbReference type="AlphaFoldDB" id="Q1PHH5"/>
<keyword evidence="1" id="KW-1133">Transmembrane helix</keyword>
<keyword evidence="1" id="KW-0812">Transmembrane</keyword>
<evidence type="ECO:0000256" key="1">
    <source>
        <dbReference type="SAM" id="Phobius"/>
    </source>
</evidence>
<protein>
    <submittedName>
        <fullName evidence="2">PCZ2.2</fullName>
    </submittedName>
</protein>
<reference evidence="2" key="1">
    <citation type="submission" date="2006-03" db="EMBL/GenBank/DDBJ databases">
        <authorList>
            <person name="Zhu Y."/>
            <person name="Xu M."/>
            <person name="Liu Q."/>
            <person name="Liu S."/>
            <person name="Qin Z."/>
        </authorList>
    </citation>
    <scope>NUCLEOTIDE SEQUENCE</scope>
    <source>
        <strain evidence="2">ZOYM</strain>
        <plasmid evidence="2">pPCZ2</plasmid>
    </source>
</reference>
<feature type="transmembrane region" description="Helical" evidence="1">
    <location>
        <begin position="6"/>
        <end position="24"/>
    </location>
</feature>
<keyword evidence="1" id="KW-0472">Membrane</keyword>
<organism evidence="2">
    <name type="scientific">Planococcus sp. ZOYM</name>
    <dbReference type="NCBI Taxonomy" id="378212"/>
    <lineage>
        <taxon>Bacteria</taxon>
        <taxon>Bacillati</taxon>
        <taxon>Bacillota</taxon>
        <taxon>Bacilli</taxon>
        <taxon>Bacillales</taxon>
        <taxon>Caryophanaceae</taxon>
        <taxon>Planococcus</taxon>
    </lineage>
</organism>
<sequence length="66" mass="7460">MEYLVVMGLFLNPILAIVFCLNLISIIKKANGDEKISTQKNTVWATISFVYIITSLTWSFAFIPFA</sequence>
<accession>Q1PHH5</accession>
<dbReference type="EMBL" id="DQ438985">
    <property type="protein sequence ID" value="ABE02508.1"/>
    <property type="molecule type" value="Genomic_DNA"/>
</dbReference>
<evidence type="ECO:0000313" key="2">
    <source>
        <dbReference type="EMBL" id="ABE02508.1"/>
    </source>
</evidence>
<proteinExistence type="predicted"/>